<dbReference type="Pfam" id="PF13274">
    <property type="entry name" value="SocA_Panacea"/>
    <property type="match status" value="1"/>
</dbReference>
<organism evidence="2 3">
    <name type="scientific">Rhodobacter capsulatus</name>
    <name type="common">Rhodopseudomonas capsulata</name>
    <dbReference type="NCBI Taxonomy" id="1061"/>
    <lineage>
        <taxon>Bacteria</taxon>
        <taxon>Pseudomonadati</taxon>
        <taxon>Pseudomonadota</taxon>
        <taxon>Alphaproteobacteria</taxon>
        <taxon>Rhodobacterales</taxon>
        <taxon>Rhodobacter group</taxon>
        <taxon>Rhodobacter</taxon>
    </lineage>
</organism>
<accession>A0A1G7GZL4</accession>
<sequence length="171" mass="19761">MKNGERPLEVIKAVKLVYLADRESIRRFGFPIQDESRVSMPHGPVNSETYSMINGEYDTAASGWADFVRDREDNNLSLARDNLTEDDLDELSDADVEVLNAVWDRFGHMGKWQLRDWTHVQANVPEWENPGRSSWLIPLERMMAHLDVQNVEEQAAAVRDFDRIDTLFRAL</sequence>
<reference evidence="2 3" key="1">
    <citation type="submission" date="2016-10" db="EMBL/GenBank/DDBJ databases">
        <authorList>
            <person name="de Groot N.N."/>
        </authorList>
    </citation>
    <scope>NUCLEOTIDE SEQUENCE [LARGE SCALE GENOMIC DNA]</scope>
    <source>
        <strain evidence="3">DSM 938 / 37b4</strain>
    </source>
</reference>
<dbReference type="Proteomes" id="UP000183812">
    <property type="component" value="Unassembled WGS sequence"/>
</dbReference>
<name>A0A1G7GZL4_RHOCA</name>
<evidence type="ECO:0000259" key="1">
    <source>
        <dbReference type="Pfam" id="PF13274"/>
    </source>
</evidence>
<dbReference type="AlphaFoldDB" id="A0A1G7GZL4"/>
<proteinExistence type="predicted"/>
<dbReference type="InterPro" id="IPR025272">
    <property type="entry name" value="SocA_Panacea"/>
</dbReference>
<protein>
    <recommendedName>
        <fullName evidence="1">Antitoxin SocA-like Panacea domain-containing protein</fullName>
    </recommendedName>
</protein>
<evidence type="ECO:0000313" key="3">
    <source>
        <dbReference type="Proteomes" id="UP000183812"/>
    </source>
</evidence>
<dbReference type="EMBL" id="FNAY01000005">
    <property type="protein sequence ID" value="SDE93555.1"/>
    <property type="molecule type" value="Genomic_DNA"/>
</dbReference>
<feature type="domain" description="Antitoxin SocA-like Panacea" evidence="1">
    <location>
        <begin position="15"/>
        <end position="121"/>
    </location>
</feature>
<gene>
    <name evidence="2" type="ORF">SAMN04244550_01349</name>
</gene>
<evidence type="ECO:0000313" key="2">
    <source>
        <dbReference type="EMBL" id="SDE93555.1"/>
    </source>
</evidence>